<gene>
    <name evidence="2" type="ORF">KK1_013247</name>
</gene>
<dbReference type="Pfam" id="PF13976">
    <property type="entry name" value="gag_pre-integrs"/>
    <property type="match status" value="1"/>
</dbReference>
<dbReference type="Gramene" id="C.cajan_12854.t">
    <property type="protein sequence ID" value="C.cajan_12854.t.cds1"/>
    <property type="gene ID" value="C.cajan_12854"/>
</dbReference>
<dbReference type="InterPro" id="IPR025724">
    <property type="entry name" value="GAG-pre-integrase_dom"/>
</dbReference>
<evidence type="ECO:0000313" key="2">
    <source>
        <dbReference type="EMBL" id="KYP66935.1"/>
    </source>
</evidence>
<keyword evidence="3" id="KW-1185">Reference proteome</keyword>
<accession>A0A151TIQ0</accession>
<evidence type="ECO:0000259" key="1">
    <source>
        <dbReference type="Pfam" id="PF13976"/>
    </source>
</evidence>
<name>A0A151TIQ0_CAJCA</name>
<dbReference type="AlphaFoldDB" id="A0A151TIQ0"/>
<evidence type="ECO:0000313" key="3">
    <source>
        <dbReference type="Proteomes" id="UP000075243"/>
    </source>
</evidence>
<feature type="domain" description="GAG-pre-integrase" evidence="1">
    <location>
        <begin position="85"/>
        <end position="112"/>
    </location>
</feature>
<proteinExistence type="predicted"/>
<protein>
    <recommendedName>
        <fullName evidence="1">GAG-pre-integrase domain-containing protein</fullName>
    </recommendedName>
</protein>
<sequence>MLVKRARSVHLDENIKLNNVLHFPDFSCNLMSIHKLTCDLNCMVTYQYDYCTVQDQALRRTIHSSSMLDRVYEFKGFLLGVSYATTHEDTTKLWHSRMGHPSTLALQQLSQLLECNFNFNKIN</sequence>
<dbReference type="EMBL" id="CM003608">
    <property type="protein sequence ID" value="KYP66935.1"/>
    <property type="molecule type" value="Genomic_DNA"/>
</dbReference>
<dbReference type="Proteomes" id="UP000075243">
    <property type="component" value="Chromosome 6"/>
</dbReference>
<reference evidence="2 3" key="1">
    <citation type="journal article" date="2012" name="Nat. Biotechnol.">
        <title>Draft genome sequence of pigeonpea (Cajanus cajan), an orphan legume crop of resource-poor farmers.</title>
        <authorList>
            <person name="Varshney R.K."/>
            <person name="Chen W."/>
            <person name="Li Y."/>
            <person name="Bharti A.K."/>
            <person name="Saxena R.K."/>
            <person name="Schlueter J.A."/>
            <person name="Donoghue M.T."/>
            <person name="Azam S."/>
            <person name="Fan G."/>
            <person name="Whaley A.M."/>
            <person name="Farmer A.D."/>
            <person name="Sheridan J."/>
            <person name="Iwata A."/>
            <person name="Tuteja R."/>
            <person name="Penmetsa R.V."/>
            <person name="Wu W."/>
            <person name="Upadhyaya H.D."/>
            <person name="Yang S.P."/>
            <person name="Shah T."/>
            <person name="Saxena K.B."/>
            <person name="Michael T."/>
            <person name="McCombie W.R."/>
            <person name="Yang B."/>
            <person name="Zhang G."/>
            <person name="Yang H."/>
            <person name="Wang J."/>
            <person name="Spillane C."/>
            <person name="Cook D.R."/>
            <person name="May G.D."/>
            <person name="Xu X."/>
            <person name="Jackson S.A."/>
        </authorList>
    </citation>
    <scope>NUCLEOTIDE SEQUENCE [LARGE SCALE GENOMIC DNA]</scope>
    <source>
        <strain evidence="3">cv. Asha</strain>
    </source>
</reference>
<organism evidence="2 3">
    <name type="scientific">Cajanus cajan</name>
    <name type="common">Pigeon pea</name>
    <name type="synonym">Cajanus indicus</name>
    <dbReference type="NCBI Taxonomy" id="3821"/>
    <lineage>
        <taxon>Eukaryota</taxon>
        <taxon>Viridiplantae</taxon>
        <taxon>Streptophyta</taxon>
        <taxon>Embryophyta</taxon>
        <taxon>Tracheophyta</taxon>
        <taxon>Spermatophyta</taxon>
        <taxon>Magnoliopsida</taxon>
        <taxon>eudicotyledons</taxon>
        <taxon>Gunneridae</taxon>
        <taxon>Pentapetalae</taxon>
        <taxon>rosids</taxon>
        <taxon>fabids</taxon>
        <taxon>Fabales</taxon>
        <taxon>Fabaceae</taxon>
        <taxon>Papilionoideae</taxon>
        <taxon>50 kb inversion clade</taxon>
        <taxon>NPAAA clade</taxon>
        <taxon>indigoferoid/millettioid clade</taxon>
        <taxon>Phaseoleae</taxon>
        <taxon>Cajanus</taxon>
    </lineage>
</organism>